<proteinExistence type="inferred from homology"/>
<feature type="transmembrane region" description="Helical" evidence="5">
    <location>
        <begin position="393"/>
        <end position="413"/>
    </location>
</feature>
<keyword evidence="5" id="KW-1278">Translocase</keyword>
<dbReference type="EMBL" id="JAAGRQ010000003">
    <property type="protein sequence ID" value="NDY55294.1"/>
    <property type="molecule type" value="Genomic_DNA"/>
</dbReference>
<dbReference type="PANTHER" id="PTHR22773">
    <property type="entry name" value="NADH DEHYDROGENASE"/>
    <property type="match status" value="1"/>
</dbReference>
<feature type="transmembrane region" description="Helical" evidence="5">
    <location>
        <begin position="359"/>
        <end position="381"/>
    </location>
</feature>
<dbReference type="RefSeq" id="WP_163300352.1">
    <property type="nucleotide sequence ID" value="NZ_JAAGRQ010000003.1"/>
</dbReference>
<evidence type="ECO:0000259" key="7">
    <source>
        <dbReference type="Pfam" id="PF00361"/>
    </source>
</evidence>
<feature type="transmembrane region" description="Helical" evidence="5">
    <location>
        <begin position="70"/>
        <end position="88"/>
    </location>
</feature>
<dbReference type="AlphaFoldDB" id="A0A7K3NGH4"/>
<evidence type="ECO:0000256" key="2">
    <source>
        <dbReference type="ARBA" id="ARBA00022692"/>
    </source>
</evidence>
<evidence type="ECO:0000313" key="8">
    <source>
        <dbReference type="EMBL" id="NDY55294.1"/>
    </source>
</evidence>
<accession>A0A7K3NGH4</accession>
<comment type="similarity">
    <text evidence="5">Belongs to the complex I subunit 2 family.</text>
</comment>
<gene>
    <name evidence="5" type="primary">nuoN</name>
    <name evidence="8" type="ORF">G3N56_00850</name>
</gene>
<feature type="transmembrane region" description="Helical" evidence="5">
    <location>
        <begin position="194"/>
        <end position="220"/>
    </location>
</feature>
<dbReference type="HAMAP" id="MF_00445">
    <property type="entry name" value="NDH1_NuoN_1"/>
    <property type="match status" value="1"/>
</dbReference>
<keyword evidence="2 5" id="KW-0812">Transmembrane</keyword>
<evidence type="ECO:0000256" key="4">
    <source>
        <dbReference type="ARBA" id="ARBA00023136"/>
    </source>
</evidence>
<dbReference type="GO" id="GO:0005886">
    <property type="term" value="C:plasma membrane"/>
    <property type="evidence" value="ECO:0007669"/>
    <property type="project" value="UniProtKB-SubCell"/>
</dbReference>
<feature type="transmembrane region" description="Helical" evidence="5">
    <location>
        <begin position="154"/>
        <end position="174"/>
    </location>
</feature>
<feature type="transmembrane region" description="Helical" evidence="5">
    <location>
        <begin position="100"/>
        <end position="127"/>
    </location>
</feature>
<comment type="caution">
    <text evidence="5">Lacks conserved residue(s) required for the propagation of feature annotation.</text>
</comment>
<keyword evidence="5" id="KW-0813">Transport</keyword>
<dbReference type="GO" id="GO:0048038">
    <property type="term" value="F:quinone binding"/>
    <property type="evidence" value="ECO:0007669"/>
    <property type="project" value="UniProtKB-KW"/>
</dbReference>
<keyword evidence="3 5" id="KW-1133">Transmembrane helix</keyword>
<protein>
    <recommendedName>
        <fullName evidence="5">NADH-quinone oxidoreductase subunit N</fullName>
        <ecNumber evidence="5">7.1.1.-</ecNumber>
    </recommendedName>
    <alternativeName>
        <fullName evidence="5">NADH dehydrogenase I subunit N</fullName>
    </alternativeName>
    <alternativeName>
        <fullName evidence="5">NDH-1 subunit N</fullName>
    </alternativeName>
</protein>
<feature type="transmembrane region" description="Helical" evidence="5">
    <location>
        <begin position="232"/>
        <end position="252"/>
    </location>
</feature>
<reference evidence="8 9" key="1">
    <citation type="submission" date="2020-02" db="EMBL/GenBank/DDBJ databases">
        <title>Comparative genomics of sulfur disproportionating microorganisms.</title>
        <authorList>
            <person name="Ward L.M."/>
            <person name="Bertran E."/>
            <person name="Johnston D.T."/>
        </authorList>
    </citation>
    <scope>NUCLEOTIDE SEQUENCE [LARGE SCALE GENOMIC DNA]</scope>
    <source>
        <strain evidence="8 9">DSM 3696</strain>
    </source>
</reference>
<organism evidence="8 9">
    <name type="scientific">Desulfolutivibrio sulfodismutans</name>
    <dbReference type="NCBI Taxonomy" id="63561"/>
    <lineage>
        <taxon>Bacteria</taxon>
        <taxon>Pseudomonadati</taxon>
        <taxon>Thermodesulfobacteriota</taxon>
        <taxon>Desulfovibrionia</taxon>
        <taxon>Desulfovibrionales</taxon>
        <taxon>Desulfovibrionaceae</taxon>
        <taxon>Desulfolutivibrio</taxon>
    </lineage>
</organism>
<evidence type="ECO:0000256" key="5">
    <source>
        <dbReference type="HAMAP-Rule" id="MF_00445"/>
    </source>
</evidence>
<dbReference type="Proteomes" id="UP000469724">
    <property type="component" value="Unassembled WGS sequence"/>
</dbReference>
<keyword evidence="9" id="KW-1185">Reference proteome</keyword>
<feature type="transmembrane region" description="Helical" evidence="5">
    <location>
        <begin position="37"/>
        <end position="58"/>
    </location>
</feature>
<feature type="transmembrane region" description="Helical" evidence="5">
    <location>
        <begin position="438"/>
        <end position="459"/>
    </location>
</feature>
<dbReference type="GO" id="GO:0050136">
    <property type="term" value="F:NADH dehydrogenase (quinone) (non-electrogenic) activity"/>
    <property type="evidence" value="ECO:0007669"/>
    <property type="project" value="UniProtKB-UniRule"/>
</dbReference>
<evidence type="ECO:0000256" key="6">
    <source>
        <dbReference type="RuleBase" id="RU000320"/>
    </source>
</evidence>
<evidence type="ECO:0000313" key="9">
    <source>
        <dbReference type="Proteomes" id="UP000469724"/>
    </source>
</evidence>
<dbReference type="EC" id="7.1.1.-" evidence="5"/>
<keyword evidence="5" id="KW-1003">Cell membrane</keyword>
<dbReference type="GO" id="GO:0012505">
    <property type="term" value="C:endomembrane system"/>
    <property type="evidence" value="ECO:0007669"/>
    <property type="project" value="UniProtKB-SubCell"/>
</dbReference>
<dbReference type="InterPro" id="IPR001750">
    <property type="entry name" value="ND/Mrp_TM"/>
</dbReference>
<feature type="domain" description="NADH:quinone oxidoreductase/Mrp antiporter transmembrane" evidence="7">
    <location>
        <begin position="117"/>
        <end position="407"/>
    </location>
</feature>
<comment type="subcellular location">
    <subcellularLocation>
        <location evidence="5">Cell membrane</location>
        <topology evidence="5">Multi-pass membrane protein</topology>
    </subcellularLocation>
    <subcellularLocation>
        <location evidence="1">Endomembrane system</location>
        <topology evidence="1">Multi-pass membrane protein</topology>
    </subcellularLocation>
    <subcellularLocation>
        <location evidence="6">Membrane</location>
        <topology evidence="6">Multi-pass membrane protein</topology>
    </subcellularLocation>
</comment>
<comment type="function">
    <text evidence="5">NDH-1 shuttles electrons from NADH, via FMN and iron-sulfur (Fe-S) centers, to quinones in the respiratory chain. The immediate electron acceptor for the enzyme in this species is believed to be ubiquinone. Couples the redox reaction to proton translocation (for every two electrons transferred, four hydrogen ions are translocated across the cytoplasmic membrane), and thus conserves the redox energy in a proton gradient.</text>
</comment>
<dbReference type="GO" id="GO:0042773">
    <property type="term" value="P:ATP synthesis coupled electron transport"/>
    <property type="evidence" value="ECO:0007669"/>
    <property type="project" value="InterPro"/>
</dbReference>
<evidence type="ECO:0000256" key="3">
    <source>
        <dbReference type="ARBA" id="ARBA00022989"/>
    </source>
</evidence>
<comment type="caution">
    <text evidence="8">The sequence shown here is derived from an EMBL/GenBank/DDBJ whole genome shotgun (WGS) entry which is preliminary data.</text>
</comment>
<dbReference type="NCBIfam" id="TIGR01770">
    <property type="entry name" value="NDH_I_N"/>
    <property type="match status" value="1"/>
</dbReference>
<evidence type="ECO:0000256" key="1">
    <source>
        <dbReference type="ARBA" id="ARBA00004127"/>
    </source>
</evidence>
<dbReference type="Pfam" id="PF00361">
    <property type="entry name" value="Proton_antipo_M"/>
    <property type="match status" value="1"/>
</dbReference>
<keyword evidence="5" id="KW-0520">NAD</keyword>
<name>A0A7K3NGH4_9BACT</name>
<keyword evidence="5" id="KW-0830">Ubiquinone</keyword>
<comment type="subunit">
    <text evidence="5">NDH-1 is composed of 14 different subunits. Subunits NuoA, H, J, K, L, M, N constitute the membrane sector of the complex.</text>
</comment>
<dbReference type="InterPro" id="IPR010096">
    <property type="entry name" value="NADH-Q_OxRdtase_suN/2"/>
</dbReference>
<comment type="catalytic activity">
    <reaction evidence="5">
        <text>a quinone + NADH + 5 H(+)(in) = a quinol + NAD(+) + 4 H(+)(out)</text>
        <dbReference type="Rhea" id="RHEA:57888"/>
        <dbReference type="ChEBI" id="CHEBI:15378"/>
        <dbReference type="ChEBI" id="CHEBI:24646"/>
        <dbReference type="ChEBI" id="CHEBI:57540"/>
        <dbReference type="ChEBI" id="CHEBI:57945"/>
        <dbReference type="ChEBI" id="CHEBI:132124"/>
    </reaction>
</comment>
<dbReference type="GO" id="GO:0008137">
    <property type="term" value="F:NADH dehydrogenase (ubiquinone) activity"/>
    <property type="evidence" value="ECO:0007669"/>
    <property type="project" value="InterPro"/>
</dbReference>
<keyword evidence="4 5" id="KW-0472">Membrane</keyword>
<keyword evidence="5" id="KW-0874">Quinone</keyword>
<sequence>MNFDLVMPELFQLLVVVALFVQSVVRGRDDTGPRWLPVVAIIGVVVAASKLGAQGVLFEDVYRVDALSQFFKVAISLGFCVTVINAQNQPTLETQKRTDYFMMLSLSAWGLMLLASAAELITLYLALELSSYSLYALIPLRGNDRRASEAAIKYILFGAVVTAVALYGLSYIMASQHTTYIQGLMEKTWSMAENPMAVVGLTLFLGGFFYKLALFPFHFWCPDVYEGTSNETAAYVATVPKLGAVVVLVRLSSVLSPGMEVTNILAILAALSMTIGNLTALVQKDVKRLLGYSSVSHAGYVMLGLVSGTAAGLSAATFYALVYLLMNLTCFYVISRIAVNGENVTLNGLNGLYRKSPGLALVLAVSAFALVGLPPTAGFAGKLFLLASAWDHGYNWLVIVAVLNTAIAIYYYLNLVRHAYTEESDAAAPATSISSGQVAMGGILAACVLLLGVLPAPIYDLALTAGKALLP</sequence>
<feature type="transmembrane region" description="Helical" evidence="5">
    <location>
        <begin position="264"/>
        <end position="282"/>
    </location>
</feature>